<dbReference type="InterPro" id="IPR051619">
    <property type="entry name" value="TypeII_TA_RNase_PINc/VapC"/>
</dbReference>
<dbReference type="EMBL" id="BAAASJ010000060">
    <property type="protein sequence ID" value="GAA2646113.1"/>
    <property type="molecule type" value="Genomic_DNA"/>
</dbReference>
<dbReference type="SUPFAM" id="SSF88723">
    <property type="entry name" value="PIN domain-like"/>
    <property type="match status" value="1"/>
</dbReference>
<comment type="function">
    <text evidence="6">Toxic component of a toxin-antitoxin (TA) system. An RNase.</text>
</comment>
<keyword evidence="2 6" id="KW-0540">Nuclease</keyword>
<keyword evidence="3 6" id="KW-0479">Metal-binding</keyword>
<keyword evidence="6" id="KW-0800">Toxin</keyword>
<dbReference type="PANTHER" id="PTHR35901:SF1">
    <property type="entry name" value="EXONUCLEASE VAPC9"/>
    <property type="match status" value="1"/>
</dbReference>
<dbReference type="HAMAP" id="MF_00265">
    <property type="entry name" value="VapC_Nob1"/>
    <property type="match status" value="1"/>
</dbReference>
<dbReference type="Proteomes" id="UP001500151">
    <property type="component" value="Unassembled WGS sequence"/>
</dbReference>
<feature type="binding site" evidence="6">
    <location>
        <position position="101"/>
    </location>
    <ligand>
        <name>Mg(2+)</name>
        <dbReference type="ChEBI" id="CHEBI:18420"/>
    </ligand>
</feature>
<evidence type="ECO:0000259" key="7">
    <source>
        <dbReference type="Pfam" id="PF01850"/>
    </source>
</evidence>
<dbReference type="RefSeq" id="WP_344393258.1">
    <property type="nucleotide sequence ID" value="NZ_BAAASJ010000060.1"/>
</dbReference>
<dbReference type="EC" id="3.1.-.-" evidence="6"/>
<organism evidence="8 9">
    <name type="scientific">Streptomyces vastus</name>
    <dbReference type="NCBI Taxonomy" id="285451"/>
    <lineage>
        <taxon>Bacteria</taxon>
        <taxon>Bacillati</taxon>
        <taxon>Actinomycetota</taxon>
        <taxon>Actinomycetes</taxon>
        <taxon>Kitasatosporales</taxon>
        <taxon>Streptomycetaceae</taxon>
        <taxon>Streptomyces</taxon>
    </lineage>
</organism>
<dbReference type="InterPro" id="IPR029060">
    <property type="entry name" value="PIN-like_dom_sf"/>
</dbReference>
<comment type="similarity">
    <text evidence="6">Belongs to the PINc/VapC protein family.</text>
</comment>
<keyword evidence="5 6" id="KW-0460">Magnesium</keyword>
<dbReference type="Gene3D" id="3.40.50.1010">
    <property type="entry name" value="5'-nuclease"/>
    <property type="match status" value="1"/>
</dbReference>
<sequence>MIVVDACAVTEFLTSSGMLARRVRERIAAEDEIHAPHLIDTEVAWSVIGMGKGTRGGKPKLGKGDVDRYLKEFADLPLSRHPALPLTARVRTLAANLSVYDATYVALAEVLGLTLVTTDSRIRRGVGRIARCDIVDFGT</sequence>
<feature type="binding site" evidence="6">
    <location>
        <position position="5"/>
    </location>
    <ligand>
        <name>Mg(2+)</name>
        <dbReference type="ChEBI" id="CHEBI:18420"/>
    </ligand>
</feature>
<keyword evidence="4 6" id="KW-0378">Hydrolase</keyword>
<evidence type="ECO:0000256" key="3">
    <source>
        <dbReference type="ARBA" id="ARBA00022723"/>
    </source>
</evidence>
<evidence type="ECO:0000313" key="8">
    <source>
        <dbReference type="EMBL" id="GAA2646113.1"/>
    </source>
</evidence>
<evidence type="ECO:0000256" key="2">
    <source>
        <dbReference type="ARBA" id="ARBA00022722"/>
    </source>
</evidence>
<dbReference type="InterPro" id="IPR044153">
    <property type="entry name" value="PIN_Pae0151-like"/>
</dbReference>
<evidence type="ECO:0000256" key="4">
    <source>
        <dbReference type="ARBA" id="ARBA00022801"/>
    </source>
</evidence>
<dbReference type="Pfam" id="PF01850">
    <property type="entry name" value="PIN"/>
    <property type="match status" value="1"/>
</dbReference>
<dbReference type="InterPro" id="IPR002716">
    <property type="entry name" value="PIN_dom"/>
</dbReference>
<comment type="caution">
    <text evidence="8">The sequence shown here is derived from an EMBL/GenBank/DDBJ whole genome shotgun (WGS) entry which is preliminary data.</text>
</comment>
<reference evidence="9" key="1">
    <citation type="journal article" date="2019" name="Int. J. Syst. Evol. Microbiol.">
        <title>The Global Catalogue of Microorganisms (GCM) 10K type strain sequencing project: providing services to taxonomists for standard genome sequencing and annotation.</title>
        <authorList>
            <consortium name="The Broad Institute Genomics Platform"/>
            <consortium name="The Broad Institute Genome Sequencing Center for Infectious Disease"/>
            <person name="Wu L."/>
            <person name="Ma J."/>
        </authorList>
    </citation>
    <scope>NUCLEOTIDE SEQUENCE [LARGE SCALE GENOMIC DNA]</scope>
    <source>
        <strain evidence="9">JCM 4524</strain>
    </source>
</reference>
<comment type="cofactor">
    <cofactor evidence="6">
        <name>Mg(2+)</name>
        <dbReference type="ChEBI" id="CHEBI:18420"/>
    </cofactor>
</comment>
<accession>A0ABP6DMG6</accession>
<gene>
    <name evidence="6" type="primary">vapC</name>
    <name evidence="8" type="ORF">GCM10010307_51610</name>
</gene>
<feature type="domain" description="PIN" evidence="7">
    <location>
        <begin position="2"/>
        <end position="124"/>
    </location>
</feature>
<keyword evidence="1 6" id="KW-1277">Toxin-antitoxin system</keyword>
<evidence type="ECO:0000256" key="1">
    <source>
        <dbReference type="ARBA" id="ARBA00022649"/>
    </source>
</evidence>
<protein>
    <recommendedName>
        <fullName evidence="6">Ribonuclease VapC</fullName>
        <shortName evidence="6">RNase VapC</shortName>
        <ecNumber evidence="6">3.1.-.-</ecNumber>
    </recommendedName>
    <alternativeName>
        <fullName evidence="6">Toxin VapC</fullName>
    </alternativeName>
</protein>
<evidence type="ECO:0000256" key="6">
    <source>
        <dbReference type="HAMAP-Rule" id="MF_00265"/>
    </source>
</evidence>
<dbReference type="PANTHER" id="PTHR35901">
    <property type="entry name" value="RIBONUCLEASE VAPC3"/>
    <property type="match status" value="1"/>
</dbReference>
<evidence type="ECO:0000313" key="9">
    <source>
        <dbReference type="Proteomes" id="UP001500151"/>
    </source>
</evidence>
<keyword evidence="9" id="KW-1185">Reference proteome</keyword>
<evidence type="ECO:0000256" key="5">
    <source>
        <dbReference type="ARBA" id="ARBA00022842"/>
    </source>
</evidence>
<dbReference type="CDD" id="cd09873">
    <property type="entry name" value="PIN_Pae0151-like"/>
    <property type="match status" value="1"/>
</dbReference>
<dbReference type="InterPro" id="IPR022907">
    <property type="entry name" value="VapC_family"/>
</dbReference>
<proteinExistence type="inferred from homology"/>
<name>A0ABP6DMG6_9ACTN</name>